<keyword evidence="2" id="KW-1185">Reference proteome</keyword>
<protein>
    <submittedName>
        <fullName evidence="1">Uncharacterized protein</fullName>
    </submittedName>
</protein>
<evidence type="ECO:0000313" key="1">
    <source>
        <dbReference type="EMBL" id="MDZ5086223.1"/>
    </source>
</evidence>
<reference evidence="1 2" key="1">
    <citation type="journal article" date="2021" name="Chemosphere">
        <title>Bioballs carrying a syntrophic Rhodococcus and Mycolicibacterium consortium for simultaneous sorption and biodegradation of fuel oil in contaminated freshwater.</title>
        <authorList>
            <person name="Naloka K."/>
            <person name="Polrit D."/>
            <person name="Muangchinda C."/>
            <person name="Thoetkiattikul H."/>
            <person name="Pinyakong O."/>
        </authorList>
    </citation>
    <scope>NUCLEOTIDE SEQUENCE [LARGE SCALE GENOMIC DNA]</scope>
    <source>
        <strain evidence="1 2">J101</strain>
    </source>
</reference>
<comment type="caution">
    <text evidence="1">The sequence shown here is derived from an EMBL/GenBank/DDBJ whole genome shotgun (WGS) entry which is preliminary data.</text>
</comment>
<proteinExistence type="predicted"/>
<sequence length="186" mass="19005">MFAVATLPGFGEWAGAAAANALCFVGSWFFTAAAWVQLQLSDQAVRGEWSSAAVQFIGTVLFNVSTAAAVWTHAVSAERRYVWAPDAAGSLAFLVSAVIGLSAVAAAIGSLDLRRREWAAAVVNLVGCLAFAVSAVAAHVSRTGVTADQRLATAGTFVGALCFLVAALIVMPRRSAGPSGHGHAAS</sequence>
<gene>
    <name evidence="1" type="ORF">OHX15_12595</name>
</gene>
<dbReference type="EMBL" id="JAOXLN010000011">
    <property type="protein sequence ID" value="MDZ5086223.1"/>
    <property type="molecule type" value="Genomic_DNA"/>
</dbReference>
<organism evidence="1 2">
    <name type="scientific">Mycolicibacterium parafortuitum</name>
    <name type="common">Mycobacterium parafortuitum</name>
    <dbReference type="NCBI Taxonomy" id="39692"/>
    <lineage>
        <taxon>Bacteria</taxon>
        <taxon>Bacillati</taxon>
        <taxon>Actinomycetota</taxon>
        <taxon>Actinomycetes</taxon>
        <taxon>Mycobacteriales</taxon>
        <taxon>Mycobacteriaceae</taxon>
        <taxon>Mycolicibacterium</taxon>
    </lineage>
</organism>
<accession>A0ACC6MGX2</accession>
<evidence type="ECO:0000313" key="2">
    <source>
        <dbReference type="Proteomes" id="UP001289645"/>
    </source>
</evidence>
<name>A0ACC6MGX2_MYCPF</name>
<dbReference type="Proteomes" id="UP001289645">
    <property type="component" value="Unassembled WGS sequence"/>
</dbReference>